<dbReference type="InParanoid" id="A0A0V0QAZ1"/>
<dbReference type="PROSITE" id="PS00061">
    <property type="entry name" value="ADH_SHORT"/>
    <property type="match status" value="1"/>
</dbReference>
<evidence type="ECO:0000256" key="2">
    <source>
        <dbReference type="ARBA" id="ARBA00006484"/>
    </source>
</evidence>
<comment type="caution">
    <text evidence="4">The sequence shown here is derived from an EMBL/GenBank/DDBJ whole genome shotgun (WGS) entry which is preliminary data.</text>
</comment>
<dbReference type="GO" id="GO:0005783">
    <property type="term" value="C:endoplasmic reticulum"/>
    <property type="evidence" value="ECO:0007669"/>
    <property type="project" value="UniProtKB-SubCell"/>
</dbReference>
<dbReference type="InterPro" id="IPR051019">
    <property type="entry name" value="VLCFA-Steroid_DH"/>
</dbReference>
<name>A0A0V0QAZ1_PSEPJ</name>
<dbReference type="PANTHER" id="PTHR43899:SF13">
    <property type="entry name" value="RH59310P"/>
    <property type="match status" value="1"/>
</dbReference>
<evidence type="ECO:0000313" key="5">
    <source>
        <dbReference type="Proteomes" id="UP000054937"/>
    </source>
</evidence>
<dbReference type="GO" id="GO:0016491">
    <property type="term" value="F:oxidoreductase activity"/>
    <property type="evidence" value="ECO:0007669"/>
    <property type="project" value="UniProtKB-KW"/>
</dbReference>
<dbReference type="PRINTS" id="PR00081">
    <property type="entry name" value="GDHRDH"/>
</dbReference>
<protein>
    <recommendedName>
        <fullName evidence="6">NAD(P)-binding domain</fullName>
    </recommendedName>
</protein>
<dbReference type="Proteomes" id="UP000054937">
    <property type="component" value="Unassembled WGS sequence"/>
</dbReference>
<proteinExistence type="inferred from homology"/>
<dbReference type="InterPro" id="IPR002347">
    <property type="entry name" value="SDR_fam"/>
</dbReference>
<evidence type="ECO:0000313" key="4">
    <source>
        <dbReference type="EMBL" id="KRW99405.1"/>
    </source>
</evidence>
<organism evidence="4 5">
    <name type="scientific">Pseudocohnilembus persalinus</name>
    <name type="common">Ciliate</name>
    <dbReference type="NCBI Taxonomy" id="266149"/>
    <lineage>
        <taxon>Eukaryota</taxon>
        <taxon>Sar</taxon>
        <taxon>Alveolata</taxon>
        <taxon>Ciliophora</taxon>
        <taxon>Intramacronucleata</taxon>
        <taxon>Oligohymenophorea</taxon>
        <taxon>Scuticociliatia</taxon>
        <taxon>Philasterida</taxon>
        <taxon>Pseudocohnilembidae</taxon>
        <taxon>Pseudocohnilembus</taxon>
    </lineage>
</organism>
<keyword evidence="3" id="KW-0560">Oxidoreductase</keyword>
<dbReference type="Pfam" id="PF00106">
    <property type="entry name" value="adh_short"/>
    <property type="match status" value="1"/>
</dbReference>
<dbReference type="SUPFAM" id="SSF51735">
    <property type="entry name" value="NAD(P)-binding Rossmann-fold domains"/>
    <property type="match status" value="1"/>
</dbReference>
<dbReference type="Gene3D" id="3.40.50.720">
    <property type="entry name" value="NAD(P)-binding Rossmann-like Domain"/>
    <property type="match status" value="1"/>
</dbReference>
<accession>A0A0V0QAZ1</accession>
<dbReference type="InterPro" id="IPR020904">
    <property type="entry name" value="Sc_DH/Rdtase_CS"/>
</dbReference>
<dbReference type="AlphaFoldDB" id="A0A0V0QAZ1"/>
<dbReference type="OrthoDB" id="1393670at2759"/>
<evidence type="ECO:0008006" key="6">
    <source>
        <dbReference type="Google" id="ProtNLM"/>
    </source>
</evidence>
<gene>
    <name evidence="4" type="ORF">PPERSA_02517</name>
</gene>
<comment type="subcellular location">
    <subcellularLocation>
        <location evidence="1">Endoplasmic reticulum</location>
    </subcellularLocation>
</comment>
<reference evidence="4 5" key="1">
    <citation type="journal article" date="2015" name="Sci. Rep.">
        <title>Genome of the facultative scuticociliatosis pathogen Pseudocohnilembus persalinus provides insight into its virulence through horizontal gene transfer.</title>
        <authorList>
            <person name="Xiong J."/>
            <person name="Wang G."/>
            <person name="Cheng J."/>
            <person name="Tian M."/>
            <person name="Pan X."/>
            <person name="Warren A."/>
            <person name="Jiang C."/>
            <person name="Yuan D."/>
            <person name="Miao W."/>
        </authorList>
    </citation>
    <scope>NUCLEOTIDE SEQUENCE [LARGE SCALE GENOMIC DNA]</scope>
    <source>
        <strain evidence="4">36N120E</strain>
    </source>
</reference>
<dbReference type="EMBL" id="LDAU01000214">
    <property type="protein sequence ID" value="KRW99405.1"/>
    <property type="molecule type" value="Genomic_DNA"/>
</dbReference>
<evidence type="ECO:0000256" key="1">
    <source>
        <dbReference type="ARBA" id="ARBA00004240"/>
    </source>
</evidence>
<dbReference type="InterPro" id="IPR036291">
    <property type="entry name" value="NAD(P)-bd_dom_sf"/>
</dbReference>
<comment type="similarity">
    <text evidence="2">Belongs to the short-chain dehydrogenases/reductases (SDR) family.</text>
</comment>
<sequence>MSNLQSQQSSNTQFTSNLLKYFGLLTLSKHVYKNASKIIPYLLPQENVISKLNQNYGKNSFAFITGSTDGLGKEIAKKLAQNNFNLILQGRNPEKLQRVTQEIQSQFPNIQVKQFIYDFSKKIEYESEIQNCDEFQNLDISILVNNVGTTDVSLIENQEPQKMESIINANIYPALFFTKLFVKKFKQREHNSGIINISSLLGIYPIGYLNTYSASKSFVKTLGQTTQYELNAQKIEKINITNITPYYISTNMTNKQKLDFYTVKADDVAQNILCLFGRKIRIATGHLNHEIYSIFMSYCPQNLLGNKMALNMKRIADILDKKAQRRKLRDQKIINQKDKK</sequence>
<dbReference type="OMA" id="MTAFPWR"/>
<keyword evidence="5" id="KW-1185">Reference proteome</keyword>
<dbReference type="PANTHER" id="PTHR43899">
    <property type="entry name" value="RH59310P"/>
    <property type="match status" value="1"/>
</dbReference>
<evidence type="ECO:0000256" key="3">
    <source>
        <dbReference type="ARBA" id="ARBA00023002"/>
    </source>
</evidence>